<gene>
    <name evidence="1" type="ORF">ANME2D_02055</name>
</gene>
<evidence type="ECO:0000313" key="1">
    <source>
        <dbReference type="EMBL" id="KCZ71328.1"/>
    </source>
</evidence>
<dbReference type="AlphaFoldDB" id="A0A062V3Z0"/>
<comment type="caution">
    <text evidence="1">The sequence shown here is derived from an EMBL/GenBank/DDBJ whole genome shotgun (WGS) entry which is preliminary data.</text>
</comment>
<sequence>MVNEIYQRSKKIIRQILLSQHLTKNDLLLYLYNHCICGQNLVPLEIERGQLKSKILDDIITKDDCITENDKGLLTINQRCKSKISNPIELTYKKEFKALNIYKGSAYTFCGDIVKLQPRYSPDMAKIAPLIPNTPDLGALFTIPVNSKIFELFLPLYQDDDETIIFEINSNISKPSAYGKYEETRAHINRFLTDYDSSFNVDDTLYKFLNTIYPLSICSYNEYCITEAGELHKNSPVRSEDYLNNSKRLKNSRCYCGRDVSFKVTQLKSERIKKDFINGVFSEWYASKKIESAGLDNTLWNTDIIFNDSTEIHSDAIGFNDDLIILMECKRIYNENNDFRGAIKKLNKDKELFQEKYNDKDVVIGLMTNFHNSNTIPQNIDFNINHDNFLDFEDILRDYV</sequence>
<reference evidence="1 2" key="1">
    <citation type="journal article" date="2013" name="Nature">
        <title>Anaerobic oxidation of methane coupled to nitrate reduction in a novel archaeal lineage.</title>
        <authorList>
            <person name="Haroon M.F."/>
            <person name="Hu S."/>
            <person name="Shi Y."/>
            <person name="Imelfort M."/>
            <person name="Keller J."/>
            <person name="Hugenholtz P."/>
            <person name="Yuan Z."/>
            <person name="Tyson G.W."/>
        </authorList>
    </citation>
    <scope>NUCLEOTIDE SEQUENCE [LARGE SCALE GENOMIC DNA]</scope>
    <source>
        <strain evidence="1 2">ANME-2d</strain>
    </source>
</reference>
<dbReference type="EMBL" id="JMIY01000005">
    <property type="protein sequence ID" value="KCZ71328.1"/>
    <property type="molecule type" value="Genomic_DNA"/>
</dbReference>
<dbReference type="Proteomes" id="UP000027153">
    <property type="component" value="Unassembled WGS sequence"/>
</dbReference>
<proteinExistence type="predicted"/>
<accession>A0A062V3Z0</accession>
<evidence type="ECO:0000313" key="2">
    <source>
        <dbReference type="Proteomes" id="UP000027153"/>
    </source>
</evidence>
<organism evidence="1 2">
    <name type="scientific">Candidatus Methanoperedens nitratireducens</name>
    <dbReference type="NCBI Taxonomy" id="1392998"/>
    <lineage>
        <taxon>Archaea</taxon>
        <taxon>Methanobacteriati</taxon>
        <taxon>Methanobacteriota</taxon>
        <taxon>Stenosarchaea group</taxon>
        <taxon>Methanomicrobia</taxon>
        <taxon>Methanosarcinales</taxon>
        <taxon>ANME-2 cluster</taxon>
        <taxon>Candidatus Methanoperedentaceae</taxon>
        <taxon>Candidatus Methanoperedens</taxon>
    </lineage>
</organism>
<protein>
    <submittedName>
        <fullName evidence="1">Uncharacterized protein</fullName>
    </submittedName>
</protein>
<name>A0A062V3Z0_9EURY</name>
<keyword evidence="2" id="KW-1185">Reference proteome</keyword>